<keyword evidence="2" id="KW-0560">Oxidoreductase</keyword>
<evidence type="ECO:0000256" key="3">
    <source>
        <dbReference type="SAM" id="Phobius"/>
    </source>
</evidence>
<dbReference type="InterPro" id="IPR002225">
    <property type="entry name" value="3Beta_OHSteriod_DH/Estase"/>
</dbReference>
<feature type="domain" description="3-beta hydroxysteroid dehydrogenase/isomerase" evidence="4">
    <location>
        <begin position="33"/>
        <end position="252"/>
    </location>
</feature>
<evidence type="ECO:0000313" key="5">
    <source>
        <dbReference type="EMBL" id="KAL2049212.1"/>
    </source>
</evidence>
<keyword evidence="6" id="KW-1185">Reference proteome</keyword>
<name>A0ABR4AU44_9LECA</name>
<dbReference type="PANTHER" id="PTHR43245">
    <property type="entry name" value="BIFUNCTIONAL POLYMYXIN RESISTANCE PROTEIN ARNA"/>
    <property type="match status" value="1"/>
</dbReference>
<dbReference type="InterPro" id="IPR050177">
    <property type="entry name" value="Lipid_A_modif_metabolic_enz"/>
</dbReference>
<keyword evidence="3" id="KW-1133">Transmembrane helix</keyword>
<comment type="similarity">
    <text evidence="1">Belongs to the 3-beta-HSD family.</text>
</comment>
<proteinExistence type="inferred from homology"/>
<dbReference type="Pfam" id="PF01073">
    <property type="entry name" value="3Beta_HSD"/>
    <property type="match status" value="1"/>
</dbReference>
<dbReference type="InterPro" id="IPR036291">
    <property type="entry name" value="NAD(P)-bd_dom_sf"/>
</dbReference>
<dbReference type="SUPFAM" id="SSF51735">
    <property type="entry name" value="NAD(P)-binding Rossmann-fold domains"/>
    <property type="match status" value="1"/>
</dbReference>
<gene>
    <name evidence="5" type="ORF">ABVK25_010563</name>
</gene>
<comment type="caution">
    <text evidence="5">The sequence shown here is derived from an EMBL/GenBank/DDBJ whole genome shotgun (WGS) entry which is preliminary data.</text>
</comment>
<evidence type="ECO:0000256" key="2">
    <source>
        <dbReference type="ARBA" id="ARBA00023002"/>
    </source>
</evidence>
<sequence length="344" mass="38503">MASAVLTHPLGPYLVIGGSGLLVRTSFPTHVPNVEYHSQDITDLQGLRDKIIDIQPRVIFHLAYPGYAAEVSILRKTIIDGLKNVLQCAVESPKVEALVYTSTDQVVKKTGKELTEDDAEVWREDSNTYAYPKTKAIAETLVLAANGPELKTVSLRIPGIFGEGHCHFIDTNIERMRKGQQNMQIGNNTQLFNFVYVQNAAHAHLLALKGLFPSPDVANPPKVAGEAFFISDGEQIPFWDLCRKLWAAAGDHTPPEKIIVLPFWLLFILAAVGESFYWIFTLGSKQPELRTQDLEYLRTGCIFSIDKARTRLGYEILVDQDEGIRRSVKWSLEHERGETDGRKS</sequence>
<keyword evidence="3" id="KW-0812">Transmembrane</keyword>
<dbReference type="Gene3D" id="3.40.50.720">
    <property type="entry name" value="NAD(P)-binding Rossmann-like Domain"/>
    <property type="match status" value="1"/>
</dbReference>
<accession>A0ABR4AU44</accession>
<evidence type="ECO:0000313" key="6">
    <source>
        <dbReference type="Proteomes" id="UP001590951"/>
    </source>
</evidence>
<evidence type="ECO:0000259" key="4">
    <source>
        <dbReference type="Pfam" id="PF01073"/>
    </source>
</evidence>
<protein>
    <recommendedName>
        <fullName evidence="4">3-beta hydroxysteroid dehydrogenase/isomerase domain-containing protein</fullName>
    </recommendedName>
</protein>
<keyword evidence="3" id="KW-0472">Membrane</keyword>
<organism evidence="5 6">
    <name type="scientific">Lepraria finkii</name>
    <dbReference type="NCBI Taxonomy" id="1340010"/>
    <lineage>
        <taxon>Eukaryota</taxon>
        <taxon>Fungi</taxon>
        <taxon>Dikarya</taxon>
        <taxon>Ascomycota</taxon>
        <taxon>Pezizomycotina</taxon>
        <taxon>Lecanoromycetes</taxon>
        <taxon>OSLEUM clade</taxon>
        <taxon>Lecanoromycetidae</taxon>
        <taxon>Lecanorales</taxon>
        <taxon>Lecanorineae</taxon>
        <taxon>Stereocaulaceae</taxon>
        <taxon>Lepraria</taxon>
    </lineage>
</organism>
<reference evidence="5 6" key="1">
    <citation type="submission" date="2024-09" db="EMBL/GenBank/DDBJ databases">
        <title>Rethinking Asexuality: The Enigmatic Case of Functional Sexual Genes in Lepraria (Stereocaulaceae).</title>
        <authorList>
            <person name="Doellman M."/>
            <person name="Sun Y."/>
            <person name="Barcenas-Pena A."/>
            <person name="Lumbsch H.T."/>
            <person name="Grewe F."/>
        </authorList>
    </citation>
    <scope>NUCLEOTIDE SEQUENCE [LARGE SCALE GENOMIC DNA]</scope>
    <source>
        <strain evidence="5 6">Grewe 0041</strain>
    </source>
</reference>
<dbReference type="PANTHER" id="PTHR43245:SF51">
    <property type="entry name" value="SHORT CHAIN DEHYDROGENASE_REDUCTASE FAMILY 42E, MEMBER 2"/>
    <property type="match status" value="1"/>
</dbReference>
<dbReference type="Proteomes" id="UP001590951">
    <property type="component" value="Unassembled WGS sequence"/>
</dbReference>
<dbReference type="EMBL" id="JBHFEH010000069">
    <property type="protein sequence ID" value="KAL2049212.1"/>
    <property type="molecule type" value="Genomic_DNA"/>
</dbReference>
<feature type="transmembrane region" description="Helical" evidence="3">
    <location>
        <begin position="261"/>
        <end position="280"/>
    </location>
</feature>
<evidence type="ECO:0000256" key="1">
    <source>
        <dbReference type="ARBA" id="ARBA00009219"/>
    </source>
</evidence>